<dbReference type="Gene3D" id="3.90.79.10">
    <property type="entry name" value="Nucleoside Triphosphate Pyrophosphohydrolase"/>
    <property type="match status" value="1"/>
</dbReference>
<protein>
    <recommendedName>
        <fullName evidence="2">Nudix hydrolase domain-containing protein</fullName>
    </recommendedName>
</protein>
<keyword evidence="4" id="KW-1185">Reference proteome</keyword>
<dbReference type="PROSITE" id="PS51462">
    <property type="entry name" value="NUDIX"/>
    <property type="match status" value="1"/>
</dbReference>
<evidence type="ECO:0000259" key="2">
    <source>
        <dbReference type="PROSITE" id="PS51462"/>
    </source>
</evidence>
<accession>A0A542SQ17</accession>
<feature type="transmembrane region" description="Helical" evidence="1">
    <location>
        <begin position="20"/>
        <end position="42"/>
    </location>
</feature>
<dbReference type="InterPro" id="IPR000086">
    <property type="entry name" value="NUDIX_hydrolase_dom"/>
</dbReference>
<organism evidence="3 4">
    <name type="scientific">Rarobacter incanus</name>
    <dbReference type="NCBI Taxonomy" id="153494"/>
    <lineage>
        <taxon>Bacteria</taxon>
        <taxon>Bacillati</taxon>
        <taxon>Actinomycetota</taxon>
        <taxon>Actinomycetes</taxon>
        <taxon>Micrococcales</taxon>
        <taxon>Rarobacteraceae</taxon>
        <taxon>Rarobacter</taxon>
    </lineage>
</organism>
<sequence>MEQLATLGVWLGRNVEPISAIITTLLAIWVALLSISNVARWYTEFQLKRARRITVGRTLASAGVSRKERSRWIAEASSVSSPIDEISILLDVLPRRDSTATVEPFLLKIDGQGALDAATARELVAAYKKSVSRLESRVLFATAATPAISNAVVSMRAVVEILNSYIDGSVGQRTTELTYRFSPKCLAKVFDLDSTESGITISGNVPRDIAVTYRPMPVRDTKTPRVQSHQIREYDGHLPWLTSFRAETDQSNGRPRLHFSFETATYSRYKEYNSIRLGMDPEAEWPVDGLLSLSVIALDNSGRLLAVRRGPGLMYAAGRLSSFATGNLDLKTRRHLNLDVDALGLPSPVEAARREIREETGIDLGPERIHAIGLGRLWSSEKGALDLGTYHLHFVATTDMTAETVVREFTHADPVEGAWEVGREMLAISIPDNPRDVADLVRWMSATEGAVAQLSTGILLLASTRGMRLSDLVRYLDKSTVTKADKRFDELVDRFSIPSPLNPAQGL</sequence>
<dbReference type="AlphaFoldDB" id="A0A542SQ17"/>
<dbReference type="Proteomes" id="UP000316181">
    <property type="component" value="Unassembled WGS sequence"/>
</dbReference>
<dbReference type="SUPFAM" id="SSF55811">
    <property type="entry name" value="Nudix"/>
    <property type="match status" value="1"/>
</dbReference>
<dbReference type="InterPro" id="IPR015797">
    <property type="entry name" value="NUDIX_hydrolase-like_dom_sf"/>
</dbReference>
<evidence type="ECO:0000313" key="3">
    <source>
        <dbReference type="EMBL" id="TQK76668.1"/>
    </source>
</evidence>
<gene>
    <name evidence="3" type="ORF">FB389_1355</name>
</gene>
<keyword evidence="1" id="KW-1133">Transmembrane helix</keyword>
<evidence type="ECO:0000313" key="4">
    <source>
        <dbReference type="Proteomes" id="UP000316181"/>
    </source>
</evidence>
<dbReference type="EMBL" id="VFNV01000001">
    <property type="protein sequence ID" value="TQK76668.1"/>
    <property type="molecule type" value="Genomic_DNA"/>
</dbReference>
<evidence type="ECO:0000256" key="1">
    <source>
        <dbReference type="SAM" id="Phobius"/>
    </source>
</evidence>
<comment type="caution">
    <text evidence="3">The sequence shown here is derived from an EMBL/GenBank/DDBJ whole genome shotgun (WGS) entry which is preliminary data.</text>
</comment>
<reference evidence="3 4" key="1">
    <citation type="submission" date="2019-06" db="EMBL/GenBank/DDBJ databases">
        <title>Sequencing the genomes of 1000 actinobacteria strains.</title>
        <authorList>
            <person name="Klenk H.-P."/>
        </authorList>
    </citation>
    <scope>NUCLEOTIDE SEQUENCE [LARGE SCALE GENOMIC DNA]</scope>
    <source>
        <strain evidence="3 4">DSM 10596</strain>
    </source>
</reference>
<proteinExistence type="predicted"/>
<keyword evidence="1" id="KW-0472">Membrane</keyword>
<feature type="domain" description="Nudix hydrolase" evidence="2">
    <location>
        <begin position="288"/>
        <end position="443"/>
    </location>
</feature>
<name>A0A542SQ17_9MICO</name>
<keyword evidence="1" id="KW-0812">Transmembrane</keyword>
<dbReference type="CDD" id="cd02883">
    <property type="entry name" value="NUDIX_Hydrolase"/>
    <property type="match status" value="1"/>
</dbReference>